<dbReference type="STRING" id="23.BEL05_10645"/>
<reference evidence="6 7" key="1">
    <citation type="submission" date="2016-07" db="EMBL/GenBank/DDBJ databases">
        <title>Whole-genome of two Shewanella species isolated from a digestive organ of sea cucumber Apostichopus japonicus Selenka 1867.</title>
        <authorList>
            <person name="Hong H.-H."/>
            <person name="Choi H."/>
            <person name="Cheon S."/>
            <person name="Oh J.-S."/>
            <person name="Lee H.-G."/>
            <person name="Park C."/>
        </authorList>
    </citation>
    <scope>NUCLEOTIDE SEQUENCE [LARGE SCALE GENOMIC DNA]</scope>
    <source>
        <strain evidence="6 7">CSB03KR</strain>
    </source>
</reference>
<dbReference type="EMBL" id="MCBT01000046">
    <property type="protein sequence ID" value="OEG72725.1"/>
    <property type="molecule type" value="Genomic_DNA"/>
</dbReference>
<sequence>MKELTLRRIKHKSFSEQYSILISVYKKLFTDEMLLESDVEKTLSMVVLFMKQTDEVMKRLGYRMALAYGIKTNDFRPLYDISLNSGVIPIAALISNLEDMPLDSGYYNKDSFLTNMVDSYIDNFRNGKIVFTEQQYVLNAFFDNNIKKTTTIVAPTSYGKSELIISAIEKSKNKMICIVVPSKALLAQTRKRVLDAGIGWVTKIVSHPEMHNSEYTSSVYILTQERLTRILNQDLDVCFDIVIIDEAHNLLSKDNRNVLLASVISILKYRSTETGFKFLTPFLADAESLNLRGGNYESKNYKVNEYVKSECIYIANYMAGNKSLEFYDHFLGEFISLENKAEDYYTYILMNAEKKNLIYFNRPKHIQSFAKKLADKLPEIRSKVIDVAIKEIASSTHEQYLLLYCLKRGVLYHHGSMNDAMRNYTEYLYRTCDEIKYLVSNSTLLEGVNLPVQKMFLLSIKKGLGNLKPSQFKNLIGRVNRFSEVFSSNKVNSLKMLMPEIHIIATDEYSRADSNFHSFCEKVMGVEKKDKDIIENVLLDGTEITDKNKYEYESVMTRLENLEEGITGVNDIPRVKTKVGLKLLENNISEIDIFDCEFEIEEKLSKFLNENKNEKISDSNTLMYVIYDAFISFIDSDSASGRNSLFRLKSDKAQTFYAMFLDWNIEKAPLPVMIQRFIRYWDSLPAQTPVFVGSWGDTKKEEMHRVVFTFIKLKTISEKINLAIVRIKEEEDFFDYVIFRFIDILNELELIEENFYKLAKYGTTSKVVINLIQNGFSRGVSEMLLKDYHHLIEFNGDNVSISPKIHEQLEGNGVGFLQRYEVSLNVINPK</sequence>
<evidence type="ECO:0000256" key="3">
    <source>
        <dbReference type="ARBA" id="ARBA00022806"/>
    </source>
</evidence>
<dbReference type="SMART" id="SM00487">
    <property type="entry name" value="DEXDc"/>
    <property type="match status" value="1"/>
</dbReference>
<keyword evidence="2" id="KW-0378">Hydrolase</keyword>
<dbReference type="PANTHER" id="PTHR47961:SF6">
    <property type="entry name" value="DNA-DIRECTED DNA POLYMERASE"/>
    <property type="match status" value="1"/>
</dbReference>
<evidence type="ECO:0000259" key="5">
    <source>
        <dbReference type="PROSITE" id="PS51192"/>
    </source>
</evidence>
<dbReference type="AlphaFoldDB" id="A0A1E5IQD6"/>
<dbReference type="OrthoDB" id="9815222at2"/>
<dbReference type="Gene3D" id="3.40.50.300">
    <property type="entry name" value="P-loop containing nucleotide triphosphate hydrolases"/>
    <property type="match status" value="2"/>
</dbReference>
<evidence type="ECO:0000256" key="4">
    <source>
        <dbReference type="ARBA" id="ARBA00022840"/>
    </source>
</evidence>
<evidence type="ECO:0000313" key="7">
    <source>
        <dbReference type="Proteomes" id="UP000095230"/>
    </source>
</evidence>
<comment type="caution">
    <text evidence="6">The sequence shown here is derived from an EMBL/GenBank/DDBJ whole genome shotgun (WGS) entry which is preliminary data.</text>
</comment>
<feature type="domain" description="Helicase ATP-binding" evidence="5">
    <location>
        <begin position="141"/>
        <end position="282"/>
    </location>
</feature>
<protein>
    <recommendedName>
        <fullName evidence="5">Helicase ATP-binding domain-containing protein</fullName>
    </recommendedName>
</protein>
<dbReference type="InterPro" id="IPR050474">
    <property type="entry name" value="Hel308_SKI2-like"/>
</dbReference>
<dbReference type="RefSeq" id="WP_069671843.1">
    <property type="nucleotide sequence ID" value="NZ_MCBT01000046.1"/>
</dbReference>
<dbReference type="GO" id="GO:0016787">
    <property type="term" value="F:hydrolase activity"/>
    <property type="evidence" value="ECO:0007669"/>
    <property type="project" value="UniProtKB-KW"/>
</dbReference>
<keyword evidence="1" id="KW-0547">Nucleotide-binding</keyword>
<gene>
    <name evidence="6" type="ORF">BEL05_10645</name>
</gene>
<dbReference type="GO" id="GO:0005524">
    <property type="term" value="F:ATP binding"/>
    <property type="evidence" value="ECO:0007669"/>
    <property type="project" value="UniProtKB-KW"/>
</dbReference>
<evidence type="ECO:0000313" key="6">
    <source>
        <dbReference type="EMBL" id="OEG72725.1"/>
    </source>
</evidence>
<name>A0A1E5IQD6_SHECO</name>
<dbReference type="SUPFAM" id="SSF52540">
    <property type="entry name" value="P-loop containing nucleoside triphosphate hydrolases"/>
    <property type="match status" value="1"/>
</dbReference>
<organism evidence="6 7">
    <name type="scientific">Shewanella colwelliana</name>
    <name type="common">Alteromonas colwelliana</name>
    <dbReference type="NCBI Taxonomy" id="23"/>
    <lineage>
        <taxon>Bacteria</taxon>
        <taxon>Pseudomonadati</taxon>
        <taxon>Pseudomonadota</taxon>
        <taxon>Gammaproteobacteria</taxon>
        <taxon>Alteromonadales</taxon>
        <taxon>Shewanellaceae</taxon>
        <taxon>Shewanella</taxon>
    </lineage>
</organism>
<dbReference type="InterPro" id="IPR014001">
    <property type="entry name" value="Helicase_ATP-bd"/>
</dbReference>
<keyword evidence="4" id="KW-0067">ATP-binding</keyword>
<evidence type="ECO:0000256" key="2">
    <source>
        <dbReference type="ARBA" id="ARBA00022801"/>
    </source>
</evidence>
<dbReference type="GO" id="GO:0003677">
    <property type="term" value="F:DNA binding"/>
    <property type="evidence" value="ECO:0007669"/>
    <property type="project" value="InterPro"/>
</dbReference>
<proteinExistence type="predicted"/>
<dbReference type="InterPro" id="IPR006935">
    <property type="entry name" value="Helicase/UvrB_N"/>
</dbReference>
<dbReference type="Pfam" id="PF04851">
    <property type="entry name" value="ResIII"/>
    <property type="match status" value="1"/>
</dbReference>
<dbReference type="PROSITE" id="PS51192">
    <property type="entry name" value="HELICASE_ATP_BIND_1"/>
    <property type="match status" value="1"/>
</dbReference>
<evidence type="ECO:0000256" key="1">
    <source>
        <dbReference type="ARBA" id="ARBA00022741"/>
    </source>
</evidence>
<accession>A0A1E5IQD6</accession>
<dbReference type="InterPro" id="IPR027417">
    <property type="entry name" value="P-loop_NTPase"/>
</dbReference>
<dbReference type="Proteomes" id="UP000095230">
    <property type="component" value="Unassembled WGS sequence"/>
</dbReference>
<dbReference type="PANTHER" id="PTHR47961">
    <property type="entry name" value="DNA POLYMERASE THETA, PUTATIVE (AFU_ORTHOLOGUE AFUA_1G05260)-RELATED"/>
    <property type="match status" value="1"/>
</dbReference>
<dbReference type="GO" id="GO:0004386">
    <property type="term" value="F:helicase activity"/>
    <property type="evidence" value="ECO:0007669"/>
    <property type="project" value="UniProtKB-KW"/>
</dbReference>
<keyword evidence="3" id="KW-0347">Helicase</keyword>